<dbReference type="RefSeq" id="WP_302109469.1">
    <property type="nucleotide sequence ID" value="NZ_JAUKTR010000002.1"/>
</dbReference>
<protein>
    <submittedName>
        <fullName evidence="6">OmpA family protein</fullName>
    </submittedName>
</protein>
<dbReference type="EMBL" id="JAUKTR010000002">
    <property type="protein sequence ID" value="MDO1559042.1"/>
    <property type="molecule type" value="Genomic_DNA"/>
</dbReference>
<comment type="subcellular location">
    <subcellularLocation>
        <location evidence="1">Cell outer membrane</location>
    </subcellularLocation>
</comment>
<dbReference type="SUPFAM" id="SSF103088">
    <property type="entry name" value="OmpA-like"/>
    <property type="match status" value="1"/>
</dbReference>
<dbReference type="Pfam" id="PF00691">
    <property type="entry name" value="OmpA"/>
    <property type="match status" value="1"/>
</dbReference>
<dbReference type="InterPro" id="IPR006665">
    <property type="entry name" value="OmpA-like"/>
</dbReference>
<evidence type="ECO:0000256" key="4">
    <source>
        <dbReference type="PROSITE-ProRule" id="PRU00473"/>
    </source>
</evidence>
<proteinExistence type="predicted"/>
<dbReference type="PANTHER" id="PTHR30329">
    <property type="entry name" value="STATOR ELEMENT OF FLAGELLAR MOTOR COMPLEX"/>
    <property type="match status" value="1"/>
</dbReference>
<dbReference type="InterPro" id="IPR050330">
    <property type="entry name" value="Bact_OuterMem_StrucFunc"/>
</dbReference>
<dbReference type="CDD" id="cd07185">
    <property type="entry name" value="OmpA_C-like"/>
    <property type="match status" value="1"/>
</dbReference>
<keyword evidence="2 4" id="KW-0472">Membrane</keyword>
<organism evidence="6 7">
    <name type="scientific">Peiella sedimenti</name>
    <dbReference type="NCBI Taxonomy" id="3061083"/>
    <lineage>
        <taxon>Bacteria</taxon>
        <taxon>Pseudomonadati</taxon>
        <taxon>Pseudomonadota</taxon>
        <taxon>Alphaproteobacteria</taxon>
        <taxon>Caulobacterales</taxon>
        <taxon>Caulobacteraceae</taxon>
        <taxon>Peiella</taxon>
    </lineage>
</organism>
<dbReference type="PANTHER" id="PTHR30329:SF21">
    <property type="entry name" value="LIPOPROTEIN YIAD-RELATED"/>
    <property type="match status" value="1"/>
</dbReference>
<dbReference type="PROSITE" id="PS51123">
    <property type="entry name" value="OMPA_2"/>
    <property type="match status" value="1"/>
</dbReference>
<keyword evidence="3" id="KW-0998">Cell outer membrane</keyword>
<evidence type="ECO:0000259" key="5">
    <source>
        <dbReference type="PROSITE" id="PS51123"/>
    </source>
</evidence>
<comment type="caution">
    <text evidence="6">The sequence shown here is derived from an EMBL/GenBank/DDBJ whole genome shotgun (WGS) entry which is preliminary data.</text>
</comment>
<evidence type="ECO:0000256" key="2">
    <source>
        <dbReference type="ARBA" id="ARBA00023136"/>
    </source>
</evidence>
<name>A0ABT8SP42_9CAUL</name>
<accession>A0ABT8SP42</accession>
<evidence type="ECO:0000256" key="3">
    <source>
        <dbReference type="ARBA" id="ARBA00023237"/>
    </source>
</evidence>
<gene>
    <name evidence="6" type="ORF">Q0812_06325</name>
</gene>
<dbReference type="InterPro" id="IPR036737">
    <property type="entry name" value="OmpA-like_sf"/>
</dbReference>
<evidence type="ECO:0000313" key="6">
    <source>
        <dbReference type="EMBL" id="MDO1559042.1"/>
    </source>
</evidence>
<dbReference type="Proteomes" id="UP001169063">
    <property type="component" value="Unassembled WGS sequence"/>
</dbReference>
<dbReference type="PROSITE" id="PS51257">
    <property type="entry name" value="PROKAR_LIPOPROTEIN"/>
    <property type="match status" value="1"/>
</dbReference>
<keyword evidence="7" id="KW-1185">Reference proteome</keyword>
<evidence type="ECO:0000313" key="7">
    <source>
        <dbReference type="Proteomes" id="UP001169063"/>
    </source>
</evidence>
<sequence>MKWAVLLGVALAVGGCAETRRILSRADLVREPMACADRVVPVYFADSQAALTPPARQALLTAARELKACPVTAVEIIGLASARGGPEANLRLSEARGAQVAQLLTREGLPQAQVMAAGEAGSVNPDGTEEPVRRRAEVLLRVARPA</sequence>
<feature type="domain" description="OmpA-like" evidence="5">
    <location>
        <begin position="31"/>
        <end position="144"/>
    </location>
</feature>
<dbReference type="Gene3D" id="3.30.1330.60">
    <property type="entry name" value="OmpA-like domain"/>
    <property type="match status" value="1"/>
</dbReference>
<dbReference type="PRINTS" id="PR01021">
    <property type="entry name" value="OMPADOMAIN"/>
</dbReference>
<reference evidence="6" key="1">
    <citation type="submission" date="2023-07" db="EMBL/GenBank/DDBJ databases">
        <title>Brevundimonas soil sp. nov., isolated from the soil of chemical plant.</title>
        <authorList>
            <person name="Wu N."/>
        </authorList>
    </citation>
    <scope>NUCLEOTIDE SEQUENCE</scope>
    <source>
        <strain evidence="6">XZ-24</strain>
    </source>
</reference>
<evidence type="ECO:0000256" key="1">
    <source>
        <dbReference type="ARBA" id="ARBA00004442"/>
    </source>
</evidence>
<dbReference type="InterPro" id="IPR006664">
    <property type="entry name" value="OMP_bac"/>
</dbReference>